<keyword evidence="3" id="KW-1185">Reference proteome</keyword>
<proteinExistence type="predicted"/>
<reference evidence="2" key="1">
    <citation type="journal article" date="2022" name="bioRxiv">
        <title>Sequencing and chromosome-scale assembly of the giantPleurodeles waltlgenome.</title>
        <authorList>
            <person name="Brown T."/>
            <person name="Elewa A."/>
            <person name="Iarovenko S."/>
            <person name="Subramanian E."/>
            <person name="Araus A.J."/>
            <person name="Petzold A."/>
            <person name="Susuki M."/>
            <person name="Suzuki K.-i.T."/>
            <person name="Hayashi T."/>
            <person name="Toyoda A."/>
            <person name="Oliveira C."/>
            <person name="Osipova E."/>
            <person name="Leigh N.D."/>
            <person name="Simon A."/>
            <person name="Yun M.H."/>
        </authorList>
    </citation>
    <scope>NUCLEOTIDE SEQUENCE</scope>
    <source>
        <strain evidence="2">20211129_DDA</strain>
        <tissue evidence="2">Liver</tissue>
    </source>
</reference>
<sequence>MASAGDPGTPRKYIRGRQQWEYQPELGDGGGEVIWRLRTELGPTHCGGESQYHSIGTEQRLERTDAGHHMTCGLRDTDVCRGADNATLRCPLLTQCYAPCAPPKTPKQLSGKTGNGARRAPVVPKEESDHSSSTTLEKQEQYKLSCR</sequence>
<dbReference type="EMBL" id="JANPWB010000005">
    <property type="protein sequence ID" value="KAJ1187932.1"/>
    <property type="molecule type" value="Genomic_DNA"/>
</dbReference>
<organism evidence="2 3">
    <name type="scientific">Pleurodeles waltl</name>
    <name type="common">Iberian ribbed newt</name>
    <dbReference type="NCBI Taxonomy" id="8319"/>
    <lineage>
        <taxon>Eukaryota</taxon>
        <taxon>Metazoa</taxon>
        <taxon>Chordata</taxon>
        <taxon>Craniata</taxon>
        <taxon>Vertebrata</taxon>
        <taxon>Euteleostomi</taxon>
        <taxon>Amphibia</taxon>
        <taxon>Batrachia</taxon>
        <taxon>Caudata</taxon>
        <taxon>Salamandroidea</taxon>
        <taxon>Salamandridae</taxon>
        <taxon>Pleurodelinae</taxon>
        <taxon>Pleurodeles</taxon>
    </lineage>
</organism>
<comment type="caution">
    <text evidence="2">The sequence shown here is derived from an EMBL/GenBank/DDBJ whole genome shotgun (WGS) entry which is preliminary data.</text>
</comment>
<feature type="region of interest" description="Disordered" evidence="1">
    <location>
        <begin position="104"/>
        <end position="147"/>
    </location>
</feature>
<evidence type="ECO:0000313" key="2">
    <source>
        <dbReference type="EMBL" id="KAJ1187932.1"/>
    </source>
</evidence>
<protein>
    <submittedName>
        <fullName evidence="2">Uncharacterized protein</fullName>
    </submittedName>
</protein>
<evidence type="ECO:0000256" key="1">
    <source>
        <dbReference type="SAM" id="MobiDB-lite"/>
    </source>
</evidence>
<name>A0AAV7UG93_PLEWA</name>
<dbReference type="AlphaFoldDB" id="A0AAV7UG93"/>
<dbReference type="Proteomes" id="UP001066276">
    <property type="component" value="Chromosome 3_1"/>
</dbReference>
<gene>
    <name evidence="2" type="ORF">NDU88_004697</name>
</gene>
<evidence type="ECO:0000313" key="3">
    <source>
        <dbReference type="Proteomes" id="UP001066276"/>
    </source>
</evidence>
<accession>A0AAV7UG93</accession>